<dbReference type="GO" id="GO:0006450">
    <property type="term" value="P:regulation of translational fidelity"/>
    <property type="evidence" value="ECO:0007669"/>
    <property type="project" value="TreeGrafter"/>
</dbReference>
<dbReference type="OrthoDB" id="9814580at2"/>
<feature type="binding site" evidence="14">
    <location>
        <position position="157"/>
    </location>
    <ligand>
        <name>L-threonine</name>
        <dbReference type="ChEBI" id="CHEBI:57926"/>
    </ligand>
</feature>
<dbReference type="InterPro" id="IPR010923">
    <property type="entry name" value="T(6)A37_SUA5"/>
</dbReference>
<dbReference type="GO" id="GO:0005737">
    <property type="term" value="C:cytoplasm"/>
    <property type="evidence" value="ECO:0007669"/>
    <property type="project" value="UniProtKB-SubCell"/>
</dbReference>
<dbReference type="Pfam" id="PF01300">
    <property type="entry name" value="Sua5_yciO_yrdC"/>
    <property type="match status" value="1"/>
</dbReference>
<dbReference type="NCBIfam" id="TIGR00057">
    <property type="entry name" value="L-threonylcarbamoyladenylate synthase"/>
    <property type="match status" value="1"/>
</dbReference>
<keyword evidence="5 13" id="KW-0963">Cytoplasm</keyword>
<feature type="binding site" evidence="14">
    <location>
        <position position="231"/>
    </location>
    <ligand>
        <name>ATP</name>
        <dbReference type="ChEBI" id="CHEBI:30616"/>
    </ligand>
</feature>
<feature type="binding site" evidence="14">
    <location>
        <position position="275"/>
    </location>
    <ligand>
        <name>ATP</name>
        <dbReference type="ChEBI" id="CHEBI:30616"/>
    </ligand>
</feature>
<feature type="binding site" evidence="14">
    <location>
        <position position="153"/>
    </location>
    <ligand>
        <name>ATP</name>
        <dbReference type="ChEBI" id="CHEBI:30616"/>
    </ligand>
</feature>
<evidence type="ECO:0000256" key="11">
    <source>
        <dbReference type="ARBA" id="ARBA00029774"/>
    </source>
</evidence>
<feature type="binding site" evidence="14">
    <location>
        <position position="94"/>
    </location>
    <ligand>
        <name>ATP</name>
        <dbReference type="ChEBI" id="CHEBI:30616"/>
    </ligand>
</feature>
<keyword evidence="18" id="KW-1185">Reference proteome</keyword>
<dbReference type="FunFam" id="3.40.50.11030:FF:000001">
    <property type="entry name" value="Threonylcarbamoyl-AMP synthase"/>
    <property type="match status" value="1"/>
</dbReference>
<feature type="binding site" evidence="14">
    <location>
        <position position="179"/>
    </location>
    <ligand>
        <name>ATP</name>
        <dbReference type="ChEBI" id="CHEBI:30616"/>
    </ligand>
</feature>
<keyword evidence="8 13" id="KW-0548">Nucleotidyltransferase</keyword>
<dbReference type="GO" id="GO:0008033">
    <property type="term" value="P:tRNA processing"/>
    <property type="evidence" value="ECO:0007669"/>
    <property type="project" value="UniProtKB-KW"/>
</dbReference>
<sequence>MNQKTEKSKTITNKTPVNQPAVNKSATAKDEQQTKILPVDKSVRRLESHPSIQEAASMLRNGEVVAFPTETVYGLGADALSDAAINKIYLAKGRPADNPLIVHLSDRDQISEYVTSVSEKARRLMKAFWPGPLTLVLEHSGKLSAQVTANLSTVAVRIPDHPVALALITAANRPIAAPSANTSGRPSPTAAAHVYDDLKGRIPAIVDGGVTGVGVESTVVDCTADQVMILRPGGITKEAIEAVVGEVTIDPALAQRTGTATSVAPKSPGMKYTHYAPDAPLVLIDGGVAFFQDQVTKAMNTGKKTGVLVSAELDDYIQADKKVIVGSRENLSTVAGALYESLRAFKANEVDIIFSEVFPETELGVAIMNRLYKAAGNQMISEQK</sequence>
<dbReference type="GO" id="GO:0000049">
    <property type="term" value="F:tRNA binding"/>
    <property type="evidence" value="ECO:0007669"/>
    <property type="project" value="TreeGrafter"/>
</dbReference>
<feature type="binding site" evidence="14">
    <location>
        <position position="177"/>
    </location>
    <ligand>
        <name>L-threonine</name>
        <dbReference type="ChEBI" id="CHEBI:57926"/>
    </ligand>
</feature>
<comment type="subcellular location">
    <subcellularLocation>
        <location evidence="1 13">Cytoplasm</location>
    </subcellularLocation>
</comment>
<evidence type="ECO:0000256" key="4">
    <source>
        <dbReference type="ARBA" id="ARBA00015492"/>
    </source>
</evidence>
<dbReference type="InterPro" id="IPR038385">
    <property type="entry name" value="Sua5/YwlC_C"/>
</dbReference>
<evidence type="ECO:0000256" key="6">
    <source>
        <dbReference type="ARBA" id="ARBA00022679"/>
    </source>
</evidence>
<dbReference type="EC" id="2.7.7.87" evidence="3 13"/>
<dbReference type="GO" id="GO:0003725">
    <property type="term" value="F:double-stranded RNA binding"/>
    <property type="evidence" value="ECO:0007669"/>
    <property type="project" value="UniProtKB-UniRule"/>
</dbReference>
<evidence type="ECO:0000313" key="17">
    <source>
        <dbReference type="EMBL" id="SDZ45452.1"/>
    </source>
</evidence>
<feature type="binding site" evidence="14">
    <location>
        <position position="98"/>
    </location>
    <ligand>
        <name>ATP</name>
        <dbReference type="ChEBI" id="CHEBI:30616"/>
    </ligand>
</feature>
<dbReference type="Gene3D" id="3.40.50.11030">
    <property type="entry name" value="Threonylcarbamoyl-AMP synthase, C-terminal domain"/>
    <property type="match status" value="1"/>
</dbReference>
<evidence type="ECO:0000256" key="15">
    <source>
        <dbReference type="SAM" id="MobiDB-lite"/>
    </source>
</evidence>
<feature type="compositionally biased region" description="Polar residues" evidence="15">
    <location>
        <begin position="10"/>
        <end position="26"/>
    </location>
</feature>
<dbReference type="InterPro" id="IPR017945">
    <property type="entry name" value="DHBP_synth_RibB-like_a/b_dom"/>
</dbReference>
<evidence type="ECO:0000256" key="2">
    <source>
        <dbReference type="ARBA" id="ARBA00007663"/>
    </source>
</evidence>
<comment type="similarity">
    <text evidence="2 13">Belongs to the SUA5 family.</text>
</comment>
<feature type="binding site" evidence="14">
    <location>
        <position position="103"/>
    </location>
    <ligand>
        <name>L-threonine</name>
        <dbReference type="ChEBI" id="CHEBI:57926"/>
    </ligand>
</feature>
<dbReference type="EMBL" id="FNPI01000013">
    <property type="protein sequence ID" value="SDZ45452.1"/>
    <property type="molecule type" value="Genomic_DNA"/>
</dbReference>
<evidence type="ECO:0000256" key="8">
    <source>
        <dbReference type="ARBA" id="ARBA00022695"/>
    </source>
</evidence>
<evidence type="ECO:0000256" key="14">
    <source>
        <dbReference type="PIRSR" id="PIRSR004930-1"/>
    </source>
</evidence>
<comment type="function">
    <text evidence="13">Required for the formation of a threonylcarbamoyl group on adenosine at position 37 (t(6)A37) in tRNAs that read codons beginning with adenine.</text>
</comment>
<dbReference type="PIRSF" id="PIRSF004930">
    <property type="entry name" value="Tln_factor_SUA5"/>
    <property type="match status" value="1"/>
</dbReference>
<dbReference type="InterPro" id="IPR050156">
    <property type="entry name" value="TC-AMP_synthase_SUA5"/>
</dbReference>
<dbReference type="PROSITE" id="PS51163">
    <property type="entry name" value="YRDC"/>
    <property type="match status" value="1"/>
</dbReference>
<feature type="binding site" evidence="14">
    <location>
        <position position="217"/>
    </location>
    <ligand>
        <name>L-threonine</name>
        <dbReference type="ChEBI" id="CHEBI:57926"/>
    </ligand>
</feature>
<evidence type="ECO:0000313" key="18">
    <source>
        <dbReference type="Proteomes" id="UP000198935"/>
    </source>
</evidence>
<dbReference type="SUPFAM" id="SSF55821">
    <property type="entry name" value="YrdC/RibB"/>
    <property type="match status" value="1"/>
</dbReference>
<dbReference type="InterPro" id="IPR005145">
    <property type="entry name" value="Sua5_C"/>
</dbReference>
<gene>
    <name evidence="17" type="ORF">SAMN05421736_11355</name>
</gene>
<evidence type="ECO:0000256" key="12">
    <source>
        <dbReference type="ARBA" id="ARBA00048366"/>
    </source>
</evidence>
<organism evidence="17 18">
    <name type="scientific">Evansella caseinilytica</name>
    <dbReference type="NCBI Taxonomy" id="1503961"/>
    <lineage>
        <taxon>Bacteria</taxon>
        <taxon>Bacillati</taxon>
        <taxon>Bacillota</taxon>
        <taxon>Bacilli</taxon>
        <taxon>Bacillales</taxon>
        <taxon>Bacillaceae</taxon>
        <taxon>Evansella</taxon>
    </lineage>
</organism>
<dbReference type="STRING" id="1503961.SAMN05421736_11355"/>
<dbReference type="GO" id="GO:0061710">
    <property type="term" value="F:L-threonylcarbamoyladenylate synthase"/>
    <property type="evidence" value="ECO:0007669"/>
    <property type="project" value="UniProtKB-EC"/>
</dbReference>
<name>A0A1H3T5D9_9BACI</name>
<feature type="binding site" evidence="14">
    <location>
        <position position="187"/>
    </location>
    <ligand>
        <name>ATP</name>
        <dbReference type="ChEBI" id="CHEBI:30616"/>
    </ligand>
</feature>
<dbReference type="PANTHER" id="PTHR17490">
    <property type="entry name" value="SUA5"/>
    <property type="match status" value="1"/>
</dbReference>
<evidence type="ECO:0000256" key="9">
    <source>
        <dbReference type="ARBA" id="ARBA00022741"/>
    </source>
</evidence>
<dbReference type="Proteomes" id="UP000198935">
    <property type="component" value="Unassembled WGS sequence"/>
</dbReference>
<keyword evidence="6 13" id="KW-0808">Transferase</keyword>
<feature type="domain" description="YrdC-like" evidence="16">
    <location>
        <begin position="49"/>
        <end position="235"/>
    </location>
</feature>
<dbReference type="Gene3D" id="3.90.870.10">
    <property type="entry name" value="DHBP synthase"/>
    <property type="match status" value="1"/>
</dbReference>
<keyword evidence="7 13" id="KW-0819">tRNA processing</keyword>
<dbReference type="GO" id="GO:0005524">
    <property type="term" value="F:ATP binding"/>
    <property type="evidence" value="ECO:0007669"/>
    <property type="project" value="UniProtKB-UniRule"/>
</dbReference>
<dbReference type="PANTHER" id="PTHR17490:SF16">
    <property type="entry name" value="THREONYLCARBAMOYL-AMP SYNTHASE"/>
    <property type="match status" value="1"/>
</dbReference>
<keyword evidence="9 13" id="KW-0547">Nucleotide-binding</keyword>
<dbReference type="InterPro" id="IPR006070">
    <property type="entry name" value="Sua5-like_dom"/>
</dbReference>
<feature type="binding site" evidence="14">
    <location>
        <position position="71"/>
    </location>
    <ligand>
        <name>L-threonine</name>
        <dbReference type="ChEBI" id="CHEBI:57926"/>
    </ligand>
</feature>
<dbReference type="FunFam" id="3.90.870.10:FF:000008">
    <property type="entry name" value="Threonylcarbamoyl-AMP synthase"/>
    <property type="match status" value="1"/>
</dbReference>
<accession>A0A1H3T5D9</accession>
<keyword evidence="10 13" id="KW-0067">ATP-binding</keyword>
<evidence type="ECO:0000256" key="7">
    <source>
        <dbReference type="ARBA" id="ARBA00022694"/>
    </source>
</evidence>
<reference evidence="18" key="1">
    <citation type="submission" date="2016-10" db="EMBL/GenBank/DDBJ databases">
        <authorList>
            <person name="Varghese N."/>
            <person name="Submissions S."/>
        </authorList>
    </citation>
    <scope>NUCLEOTIDE SEQUENCE [LARGE SCALE GENOMIC DNA]</scope>
    <source>
        <strain evidence="18">SP</strain>
    </source>
</reference>
<evidence type="ECO:0000256" key="13">
    <source>
        <dbReference type="PIRNR" id="PIRNR004930"/>
    </source>
</evidence>
<protein>
    <recommendedName>
        <fullName evidence="4 13">Threonylcarbamoyl-AMP synthase</fullName>
        <shortName evidence="13">TC-AMP synthase</shortName>
        <ecNumber evidence="3 13">2.7.7.87</ecNumber>
    </recommendedName>
    <alternativeName>
        <fullName evidence="11 13">L-threonylcarbamoyladenylate synthase</fullName>
    </alternativeName>
</protein>
<evidence type="ECO:0000256" key="3">
    <source>
        <dbReference type="ARBA" id="ARBA00012584"/>
    </source>
</evidence>
<proteinExistence type="inferred from homology"/>
<evidence type="ECO:0000256" key="1">
    <source>
        <dbReference type="ARBA" id="ARBA00004496"/>
    </source>
</evidence>
<evidence type="ECO:0000259" key="16">
    <source>
        <dbReference type="PROSITE" id="PS51163"/>
    </source>
</evidence>
<dbReference type="Pfam" id="PF03481">
    <property type="entry name" value="Sua5_C"/>
    <property type="match status" value="1"/>
</dbReference>
<dbReference type="AlphaFoldDB" id="A0A1H3T5D9"/>
<feature type="region of interest" description="Disordered" evidence="15">
    <location>
        <begin position="1"/>
        <end position="33"/>
    </location>
</feature>
<evidence type="ECO:0000256" key="5">
    <source>
        <dbReference type="ARBA" id="ARBA00022490"/>
    </source>
</evidence>
<evidence type="ECO:0000256" key="10">
    <source>
        <dbReference type="ARBA" id="ARBA00022840"/>
    </source>
</evidence>
<comment type="catalytic activity">
    <reaction evidence="12 13">
        <text>L-threonine + hydrogencarbonate + ATP = L-threonylcarbamoyladenylate + diphosphate + H2O</text>
        <dbReference type="Rhea" id="RHEA:36407"/>
        <dbReference type="ChEBI" id="CHEBI:15377"/>
        <dbReference type="ChEBI" id="CHEBI:17544"/>
        <dbReference type="ChEBI" id="CHEBI:30616"/>
        <dbReference type="ChEBI" id="CHEBI:33019"/>
        <dbReference type="ChEBI" id="CHEBI:57926"/>
        <dbReference type="ChEBI" id="CHEBI:73682"/>
        <dbReference type="EC" id="2.7.7.87"/>
    </reaction>
</comment>